<keyword evidence="1" id="KW-0812">Transmembrane</keyword>
<keyword evidence="2" id="KW-1185">Reference proteome</keyword>
<sequence length="138" mass="16113">MPRNVEVLQLMRVPNMNDATAKMITKHMPDIRLLNIECLSYRESDSLDNFRNLECLISDSFCPVRIPKTLKLFAFTRHFSLFRQRNLSSIDNLIKSHCEKFTKHITDGKIDTYYLMIFITGINTYVPFGSIFAENTNI</sequence>
<name>A0A0N5C2A8_STREA</name>
<dbReference type="Proteomes" id="UP000046392">
    <property type="component" value="Unplaced"/>
</dbReference>
<evidence type="ECO:0000256" key="1">
    <source>
        <dbReference type="SAM" id="Phobius"/>
    </source>
</evidence>
<evidence type="ECO:0000313" key="3">
    <source>
        <dbReference type="WBParaSite" id="SPAL_0001211900.1"/>
    </source>
</evidence>
<reference evidence="3" key="1">
    <citation type="submission" date="2017-02" db="UniProtKB">
        <authorList>
            <consortium name="WormBaseParasite"/>
        </authorList>
    </citation>
    <scope>IDENTIFICATION</scope>
</reference>
<accession>A0A0N5C2A8</accession>
<keyword evidence="1" id="KW-0472">Membrane</keyword>
<proteinExistence type="predicted"/>
<dbReference type="AlphaFoldDB" id="A0A0N5C2A8"/>
<evidence type="ECO:0000313" key="2">
    <source>
        <dbReference type="Proteomes" id="UP000046392"/>
    </source>
</evidence>
<organism evidence="2 3">
    <name type="scientific">Strongyloides papillosus</name>
    <name type="common">Intestinal threadworm</name>
    <dbReference type="NCBI Taxonomy" id="174720"/>
    <lineage>
        <taxon>Eukaryota</taxon>
        <taxon>Metazoa</taxon>
        <taxon>Ecdysozoa</taxon>
        <taxon>Nematoda</taxon>
        <taxon>Chromadorea</taxon>
        <taxon>Rhabditida</taxon>
        <taxon>Tylenchina</taxon>
        <taxon>Panagrolaimomorpha</taxon>
        <taxon>Strongyloidoidea</taxon>
        <taxon>Strongyloididae</taxon>
        <taxon>Strongyloides</taxon>
    </lineage>
</organism>
<feature type="transmembrane region" description="Helical" evidence="1">
    <location>
        <begin position="113"/>
        <end position="133"/>
    </location>
</feature>
<dbReference type="WBParaSite" id="SPAL_0001211900.1">
    <property type="protein sequence ID" value="SPAL_0001211900.1"/>
    <property type="gene ID" value="SPAL_0001211900"/>
</dbReference>
<keyword evidence="1" id="KW-1133">Transmembrane helix</keyword>
<protein>
    <submittedName>
        <fullName evidence="3">F-box/LRR-repeat protein</fullName>
    </submittedName>
</protein>